<dbReference type="OrthoDB" id="10499931at2759"/>
<organism evidence="2 3">
    <name type="scientific">Lipomyces starkeyi NRRL Y-11557</name>
    <dbReference type="NCBI Taxonomy" id="675824"/>
    <lineage>
        <taxon>Eukaryota</taxon>
        <taxon>Fungi</taxon>
        <taxon>Dikarya</taxon>
        <taxon>Ascomycota</taxon>
        <taxon>Saccharomycotina</taxon>
        <taxon>Lipomycetes</taxon>
        <taxon>Lipomycetales</taxon>
        <taxon>Lipomycetaceae</taxon>
        <taxon>Lipomyces</taxon>
    </lineage>
</organism>
<proteinExistence type="predicted"/>
<feature type="region of interest" description="Disordered" evidence="1">
    <location>
        <begin position="59"/>
        <end position="86"/>
    </location>
</feature>
<protein>
    <submittedName>
        <fullName evidence="2">Uncharacterized protein</fullName>
    </submittedName>
</protein>
<dbReference type="AlphaFoldDB" id="A0A1E3Q0S6"/>
<keyword evidence="3" id="KW-1185">Reference proteome</keyword>
<gene>
    <name evidence="2" type="ORF">LIPSTDRAFT_5124</name>
</gene>
<reference evidence="2 3" key="1">
    <citation type="journal article" date="2016" name="Proc. Natl. Acad. Sci. U.S.A.">
        <title>Comparative genomics of biotechnologically important yeasts.</title>
        <authorList>
            <person name="Riley R."/>
            <person name="Haridas S."/>
            <person name="Wolfe K.H."/>
            <person name="Lopes M.R."/>
            <person name="Hittinger C.T."/>
            <person name="Goeker M."/>
            <person name="Salamov A.A."/>
            <person name="Wisecaver J.H."/>
            <person name="Long T.M."/>
            <person name="Calvey C.H."/>
            <person name="Aerts A.L."/>
            <person name="Barry K.W."/>
            <person name="Choi C."/>
            <person name="Clum A."/>
            <person name="Coughlan A.Y."/>
            <person name="Deshpande S."/>
            <person name="Douglass A.P."/>
            <person name="Hanson S.J."/>
            <person name="Klenk H.-P."/>
            <person name="LaButti K.M."/>
            <person name="Lapidus A."/>
            <person name="Lindquist E.A."/>
            <person name="Lipzen A.M."/>
            <person name="Meier-Kolthoff J.P."/>
            <person name="Ohm R.A."/>
            <person name="Otillar R.P."/>
            <person name="Pangilinan J.L."/>
            <person name="Peng Y."/>
            <person name="Rokas A."/>
            <person name="Rosa C.A."/>
            <person name="Scheuner C."/>
            <person name="Sibirny A.A."/>
            <person name="Slot J.C."/>
            <person name="Stielow J.B."/>
            <person name="Sun H."/>
            <person name="Kurtzman C.P."/>
            <person name="Blackwell M."/>
            <person name="Grigoriev I.V."/>
            <person name="Jeffries T.W."/>
        </authorList>
    </citation>
    <scope>NUCLEOTIDE SEQUENCE [LARGE SCALE GENOMIC DNA]</scope>
    <source>
        <strain evidence="2 3">NRRL Y-11557</strain>
    </source>
</reference>
<evidence type="ECO:0000313" key="2">
    <source>
        <dbReference type="EMBL" id="ODQ71104.1"/>
    </source>
</evidence>
<evidence type="ECO:0000313" key="3">
    <source>
        <dbReference type="Proteomes" id="UP000094385"/>
    </source>
</evidence>
<feature type="compositionally biased region" description="Low complexity" evidence="1">
    <location>
        <begin position="65"/>
        <end position="86"/>
    </location>
</feature>
<dbReference type="EMBL" id="KV454298">
    <property type="protein sequence ID" value="ODQ71104.1"/>
    <property type="molecule type" value="Genomic_DNA"/>
</dbReference>
<accession>A0A1E3Q0S6</accession>
<sequence>MQIAQVAETNYRSLRYVNIQSEHYRDYSDEIDTLMELYAPFDVLTDSLELIRPPLDIAAPETDDLSTSSDSTSLTPVPHTPVVPSHSDPVLVKVEDYRTRQTLSSAAVRSRMSNTFPLPSSTLPTVPSSPVSDDGFSASTSGVFSSPLWENQHLYTSQPESFDNVFRGTGLQDTYLDFSQTVPQKSHSHDLYGLARTLPRDFGSLGHLVDVFYGD</sequence>
<dbReference type="Proteomes" id="UP000094385">
    <property type="component" value="Unassembled WGS sequence"/>
</dbReference>
<name>A0A1E3Q0S6_LIPST</name>
<evidence type="ECO:0000256" key="1">
    <source>
        <dbReference type="SAM" id="MobiDB-lite"/>
    </source>
</evidence>